<keyword evidence="4 5" id="KW-0472">Membrane</keyword>
<sequence length="323" mass="34449">MTLVIILFLIGFLLITKGADIFIECTVKIGKKTGISELILGATIVSFATTLPELTVSVFASIDNHTTMSLGNAVGSIICNTGLILGLVAFISPFKVDKKMFFSKSVILLICVIALMILGTNGTITQGDGILLIILLSIYMYSNIKSVSGKNKVGGLSNKKADSCNNSKTNKHESLKIGALFILGLIMMVIGSKLLVDNGVKLASYIGIPQGVISLTVIALGTSLPELVSSLTAIRKNHHGISVGNILGANILNITSVIGISSLINDLPILAQNIRVDFVFMTILLLTLIIPTIRSSKIYRLQGVVLLGTYIVYIATIYFTYLA</sequence>
<evidence type="ECO:0000256" key="5">
    <source>
        <dbReference type="SAM" id="Phobius"/>
    </source>
</evidence>
<dbReference type="GO" id="GO:0006874">
    <property type="term" value="P:intracellular calcium ion homeostasis"/>
    <property type="evidence" value="ECO:0007669"/>
    <property type="project" value="TreeGrafter"/>
</dbReference>
<feature type="transmembrane region" description="Helical" evidence="5">
    <location>
        <begin position="243"/>
        <end position="264"/>
    </location>
</feature>
<dbReference type="InterPro" id="IPR004837">
    <property type="entry name" value="NaCa_Exmemb"/>
</dbReference>
<organism evidence="7 8">
    <name type="scientific">Terrisporobacter hibernicus</name>
    <dbReference type="NCBI Taxonomy" id="2813371"/>
    <lineage>
        <taxon>Bacteria</taxon>
        <taxon>Bacillati</taxon>
        <taxon>Bacillota</taxon>
        <taxon>Clostridia</taxon>
        <taxon>Peptostreptococcales</taxon>
        <taxon>Peptostreptococcaceae</taxon>
        <taxon>Terrisporobacter</taxon>
    </lineage>
</organism>
<reference evidence="7 8" key="1">
    <citation type="journal article" date="2023" name="Int. J. Syst. Evol. Microbiol.">
        <title>Terrisporobacter hibernicus sp. nov., isolated from bovine faeces in Northern Ireland.</title>
        <authorList>
            <person name="Mitchell M."/>
            <person name="Nguyen S.V."/>
            <person name="Connor M."/>
            <person name="Fairley D.J."/>
            <person name="Donoghue O."/>
            <person name="Marshall H."/>
            <person name="Koolman L."/>
            <person name="McMullan G."/>
            <person name="Schaffer K.E."/>
            <person name="McGrath J.W."/>
            <person name="Fanning S."/>
        </authorList>
    </citation>
    <scope>NUCLEOTIDE SEQUENCE [LARGE SCALE GENOMIC DNA]</scope>
    <source>
        <strain evidence="7 8">MCA3</strain>
    </source>
</reference>
<dbReference type="NCBIfam" id="TIGR00367">
    <property type="entry name" value="calcium/sodium antiporter"/>
    <property type="match status" value="1"/>
</dbReference>
<dbReference type="InterPro" id="IPR044880">
    <property type="entry name" value="NCX_ion-bd_dom_sf"/>
</dbReference>
<gene>
    <name evidence="7" type="ORF">JW646_11010</name>
</gene>
<dbReference type="RefSeq" id="WP_228415213.1">
    <property type="nucleotide sequence ID" value="NZ_CP081135.1"/>
</dbReference>
<dbReference type="PANTHER" id="PTHR10846:SF8">
    <property type="entry name" value="INNER MEMBRANE PROTEIN YRBG"/>
    <property type="match status" value="1"/>
</dbReference>
<evidence type="ECO:0000256" key="1">
    <source>
        <dbReference type="ARBA" id="ARBA00004141"/>
    </source>
</evidence>
<dbReference type="Gene3D" id="1.20.1420.30">
    <property type="entry name" value="NCX, central ion-binding region"/>
    <property type="match status" value="1"/>
</dbReference>
<evidence type="ECO:0000256" key="3">
    <source>
        <dbReference type="ARBA" id="ARBA00022989"/>
    </source>
</evidence>
<evidence type="ECO:0000313" key="8">
    <source>
        <dbReference type="Proteomes" id="UP001198983"/>
    </source>
</evidence>
<keyword evidence="3 5" id="KW-1133">Transmembrane helix</keyword>
<feature type="transmembrane region" description="Helical" evidence="5">
    <location>
        <begin position="73"/>
        <end position="94"/>
    </location>
</feature>
<dbReference type="InterPro" id="IPR004481">
    <property type="entry name" value="K/Na/Ca-exchanger"/>
</dbReference>
<feature type="transmembrane region" description="Helical" evidence="5">
    <location>
        <begin position="202"/>
        <end position="222"/>
    </location>
</feature>
<evidence type="ECO:0000256" key="4">
    <source>
        <dbReference type="ARBA" id="ARBA00023136"/>
    </source>
</evidence>
<feature type="transmembrane region" description="Helical" evidence="5">
    <location>
        <begin position="303"/>
        <end position="321"/>
    </location>
</feature>
<dbReference type="KEGG" id="tem:JW646_11010"/>
<feature type="domain" description="Sodium/calcium exchanger membrane region" evidence="6">
    <location>
        <begin position="4"/>
        <end position="143"/>
    </location>
</feature>
<keyword evidence="2 5" id="KW-0812">Transmembrane</keyword>
<keyword evidence="8" id="KW-1185">Reference proteome</keyword>
<feature type="transmembrane region" description="Helical" evidence="5">
    <location>
        <begin position="124"/>
        <end position="142"/>
    </location>
</feature>
<accession>A0AAX2ZCT5</accession>
<proteinExistence type="predicted"/>
<feature type="transmembrane region" description="Helical" evidence="5">
    <location>
        <begin position="270"/>
        <end position="291"/>
    </location>
</feature>
<dbReference type="Pfam" id="PF01699">
    <property type="entry name" value="Na_Ca_ex"/>
    <property type="match status" value="2"/>
</dbReference>
<dbReference type="GO" id="GO:0005262">
    <property type="term" value="F:calcium channel activity"/>
    <property type="evidence" value="ECO:0007669"/>
    <property type="project" value="TreeGrafter"/>
</dbReference>
<name>A0AAX2ZCT5_9FIRM</name>
<protein>
    <submittedName>
        <fullName evidence="7">Calcium/sodium antiporter</fullName>
    </submittedName>
</protein>
<evidence type="ECO:0000313" key="7">
    <source>
        <dbReference type="EMBL" id="UEL46182.1"/>
    </source>
</evidence>
<feature type="domain" description="Sodium/calcium exchanger membrane region" evidence="6">
    <location>
        <begin position="179"/>
        <end position="318"/>
    </location>
</feature>
<dbReference type="GO" id="GO:0008273">
    <property type="term" value="F:calcium, potassium:sodium antiporter activity"/>
    <property type="evidence" value="ECO:0007669"/>
    <property type="project" value="TreeGrafter"/>
</dbReference>
<feature type="transmembrane region" description="Helical" evidence="5">
    <location>
        <begin position="177"/>
        <end position="196"/>
    </location>
</feature>
<dbReference type="PANTHER" id="PTHR10846">
    <property type="entry name" value="SODIUM/POTASSIUM/CALCIUM EXCHANGER"/>
    <property type="match status" value="1"/>
</dbReference>
<comment type="subcellular location">
    <subcellularLocation>
        <location evidence="1">Membrane</location>
        <topology evidence="1">Multi-pass membrane protein</topology>
    </subcellularLocation>
</comment>
<dbReference type="AlphaFoldDB" id="A0AAX2ZCT5"/>
<feature type="transmembrane region" description="Helical" evidence="5">
    <location>
        <begin position="101"/>
        <end position="118"/>
    </location>
</feature>
<dbReference type="GO" id="GO:0005886">
    <property type="term" value="C:plasma membrane"/>
    <property type="evidence" value="ECO:0007669"/>
    <property type="project" value="TreeGrafter"/>
</dbReference>
<dbReference type="EMBL" id="CP081135">
    <property type="protein sequence ID" value="UEL46182.1"/>
    <property type="molecule type" value="Genomic_DNA"/>
</dbReference>
<evidence type="ECO:0000259" key="6">
    <source>
        <dbReference type="Pfam" id="PF01699"/>
    </source>
</evidence>
<evidence type="ECO:0000256" key="2">
    <source>
        <dbReference type="ARBA" id="ARBA00022692"/>
    </source>
</evidence>
<dbReference type="Proteomes" id="UP001198983">
    <property type="component" value="Chromosome"/>
</dbReference>